<reference evidence="2 3" key="2">
    <citation type="submission" date="2016-11" db="EMBL/GenBank/DDBJ databases">
        <authorList>
            <person name="Jaros S."/>
            <person name="Januszkiewicz K."/>
            <person name="Wedrychowicz H."/>
        </authorList>
    </citation>
    <scope>NUCLEOTIDE SEQUENCE [LARGE SCALE GENOMIC DNA]</scope>
    <source>
        <strain evidence="2 3">DSM 22330</strain>
    </source>
</reference>
<dbReference type="STRING" id="1122154.SAMN02746068_01593"/>
<organism evidence="2 3">
    <name type="scientific">Pseudolactococcus chungangensis CAU 28 = DSM 22330</name>
    <dbReference type="NCBI Taxonomy" id="1122154"/>
    <lineage>
        <taxon>Bacteria</taxon>
        <taxon>Bacillati</taxon>
        <taxon>Bacillota</taxon>
        <taxon>Bacilli</taxon>
        <taxon>Lactobacillales</taxon>
        <taxon>Streptococcaceae</taxon>
        <taxon>Pseudolactococcus</taxon>
    </lineage>
</organism>
<evidence type="ECO:0000313" key="4">
    <source>
        <dbReference type="Proteomes" id="UP000218979"/>
    </source>
</evidence>
<name>A0A1K2HFB8_9LACT</name>
<evidence type="ECO:0000313" key="1">
    <source>
        <dbReference type="EMBL" id="PCS01692.1"/>
    </source>
</evidence>
<proteinExistence type="predicted"/>
<protein>
    <recommendedName>
        <fullName evidence="5">Bacterial Pleckstrin homology domain-containing protein</fullName>
    </recommendedName>
</protein>
<dbReference type="EMBL" id="JXJT01000022">
    <property type="protein sequence ID" value="PCS01692.1"/>
    <property type="molecule type" value="Genomic_DNA"/>
</dbReference>
<evidence type="ECO:0000313" key="3">
    <source>
        <dbReference type="Proteomes" id="UP000185655"/>
    </source>
</evidence>
<dbReference type="RefSeq" id="WP_072353625.1">
    <property type="nucleotide sequence ID" value="NZ_FPKS01000009.1"/>
</dbReference>
<dbReference type="Proteomes" id="UP000218979">
    <property type="component" value="Unassembled WGS sequence"/>
</dbReference>
<sequence length="115" mass="13162">MAQLEINNDVLTVKMTKIWTLKHELSVPLAHITSVSIDPNFQLTWKRSLGKWYGTNAPHLYFGGYFHLDGDKVFYDLRQGATALIIEMKDEPYQKLIIGVNDAEKEKNAIEKSLP</sequence>
<keyword evidence="4" id="KW-1185">Reference proteome</keyword>
<accession>A0A1K2HFB8</accession>
<evidence type="ECO:0000313" key="2">
    <source>
        <dbReference type="EMBL" id="SFZ75536.1"/>
    </source>
</evidence>
<dbReference type="OrthoDB" id="530515at2"/>
<evidence type="ECO:0008006" key="5">
    <source>
        <dbReference type="Google" id="ProtNLM"/>
    </source>
</evidence>
<reference evidence="1 4" key="1">
    <citation type="submission" date="2014-12" db="EMBL/GenBank/DDBJ databases">
        <title>Draft genome sequences of 10 type strains of Lactococcus.</title>
        <authorList>
            <person name="Sun Z."/>
            <person name="Zhong Z."/>
            <person name="Liu W."/>
            <person name="Zhang W."/>
            <person name="Zhang H."/>
        </authorList>
    </citation>
    <scope>NUCLEOTIDE SEQUENCE [LARGE SCALE GENOMIC DNA]</scope>
    <source>
        <strain evidence="1 4">DSM 22330</strain>
    </source>
</reference>
<dbReference type="Proteomes" id="UP000185655">
    <property type="component" value="Unassembled WGS sequence"/>
</dbReference>
<dbReference type="AlphaFoldDB" id="A0A1K2HFB8"/>
<gene>
    <name evidence="1" type="ORF">RR45_GL001066</name>
    <name evidence="2" type="ORF">SAMN02746068_01593</name>
</gene>
<dbReference type="EMBL" id="FPKS01000009">
    <property type="protein sequence ID" value="SFZ75536.1"/>
    <property type="molecule type" value="Genomic_DNA"/>
</dbReference>